<evidence type="ECO:0000313" key="2">
    <source>
        <dbReference type="EMBL" id="MFJ3046965.1"/>
    </source>
</evidence>
<reference evidence="2 3" key="1">
    <citation type="submission" date="2024-10" db="EMBL/GenBank/DDBJ databases">
        <title>The Natural Products Discovery Center: Release of the First 8490 Sequenced Strains for Exploring Actinobacteria Biosynthetic Diversity.</title>
        <authorList>
            <person name="Kalkreuter E."/>
            <person name="Kautsar S.A."/>
            <person name="Yang D."/>
            <person name="Bader C.D."/>
            <person name="Teijaro C.N."/>
            <person name="Fluegel L."/>
            <person name="Davis C.M."/>
            <person name="Simpson J.R."/>
            <person name="Lauterbach L."/>
            <person name="Steele A.D."/>
            <person name="Gui C."/>
            <person name="Meng S."/>
            <person name="Li G."/>
            <person name="Viehrig K."/>
            <person name="Ye F."/>
            <person name="Su P."/>
            <person name="Kiefer A.F."/>
            <person name="Nichols A."/>
            <person name="Cepeda A.J."/>
            <person name="Yan W."/>
            <person name="Fan B."/>
            <person name="Jiang Y."/>
            <person name="Adhikari A."/>
            <person name="Zheng C.-J."/>
            <person name="Schuster L."/>
            <person name="Cowan T.M."/>
            <person name="Smanski M.J."/>
            <person name="Chevrette M.G."/>
            <person name="De Carvalho L.P.S."/>
            <person name="Shen B."/>
        </authorList>
    </citation>
    <scope>NUCLEOTIDE SEQUENCE [LARGE SCALE GENOMIC DNA]</scope>
    <source>
        <strain evidence="2 3">NPDC087045</strain>
    </source>
</reference>
<accession>A0ABW8F0Y9</accession>
<feature type="transmembrane region" description="Helical" evidence="1">
    <location>
        <begin position="20"/>
        <end position="42"/>
    </location>
</feature>
<dbReference type="EMBL" id="JBIUZV010000007">
    <property type="protein sequence ID" value="MFJ3046965.1"/>
    <property type="molecule type" value="Genomic_DNA"/>
</dbReference>
<keyword evidence="3" id="KW-1185">Reference proteome</keyword>
<dbReference type="RefSeq" id="WP_402701341.1">
    <property type="nucleotide sequence ID" value="NZ_JBIUZV010000007.1"/>
</dbReference>
<comment type="caution">
    <text evidence="2">The sequence shown here is derived from an EMBL/GenBank/DDBJ whole genome shotgun (WGS) entry which is preliminary data.</text>
</comment>
<protein>
    <submittedName>
        <fullName evidence="2">Uncharacterized protein</fullName>
    </submittedName>
</protein>
<sequence>MQELSAQAWAFIVETYKDDPLALLGSALGLWGAVVSTILAVLKWREWCRDRHRIETGFSYAGDEEVGNRVYIRNLSSRQFIITYWEVFAAHGKFWRRGYTPLGFAGLEHWDDMPIAAYSGKVLTFQGEYHFGLSDKFLKGRKVYIAVHLAGMRPETQRLYPMPSERSIGAFCRAFAFKLRFGRGRDKNAL</sequence>
<proteinExistence type="predicted"/>
<dbReference type="Proteomes" id="UP001617427">
    <property type="component" value="Unassembled WGS sequence"/>
</dbReference>
<evidence type="ECO:0000313" key="3">
    <source>
        <dbReference type="Proteomes" id="UP001617427"/>
    </source>
</evidence>
<organism evidence="2 3">
    <name type="scientific">Herbaspirillum chlorophenolicum</name>
    <dbReference type="NCBI Taxonomy" id="211589"/>
    <lineage>
        <taxon>Bacteria</taxon>
        <taxon>Pseudomonadati</taxon>
        <taxon>Pseudomonadota</taxon>
        <taxon>Betaproteobacteria</taxon>
        <taxon>Burkholderiales</taxon>
        <taxon>Oxalobacteraceae</taxon>
        <taxon>Herbaspirillum</taxon>
    </lineage>
</organism>
<gene>
    <name evidence="2" type="ORF">ACIPEN_14130</name>
</gene>
<keyword evidence="1" id="KW-0812">Transmembrane</keyword>
<keyword evidence="1" id="KW-1133">Transmembrane helix</keyword>
<evidence type="ECO:0000256" key="1">
    <source>
        <dbReference type="SAM" id="Phobius"/>
    </source>
</evidence>
<keyword evidence="1" id="KW-0472">Membrane</keyword>
<name>A0ABW8F0Y9_9BURK</name>